<dbReference type="GO" id="GO:0005737">
    <property type="term" value="C:cytoplasm"/>
    <property type="evidence" value="ECO:0007669"/>
    <property type="project" value="TreeGrafter"/>
</dbReference>
<dbReference type="CDD" id="cd17920">
    <property type="entry name" value="DEXHc_RecQ"/>
    <property type="match status" value="1"/>
</dbReference>
<evidence type="ECO:0000256" key="3">
    <source>
        <dbReference type="ARBA" id="ARBA00022801"/>
    </source>
</evidence>
<evidence type="ECO:0000256" key="6">
    <source>
        <dbReference type="ARBA" id="ARBA00023125"/>
    </source>
</evidence>
<dbReference type="SMART" id="SM00487">
    <property type="entry name" value="DEXDc"/>
    <property type="match status" value="2"/>
</dbReference>
<evidence type="ECO:0000259" key="13">
    <source>
        <dbReference type="PROSITE" id="PS51198"/>
    </source>
</evidence>
<dbReference type="EC" id="5.6.2.4" evidence="9"/>
<dbReference type="InterPro" id="IPR004589">
    <property type="entry name" value="DNA_helicase_ATP-dep_RecQ"/>
</dbReference>
<dbReference type="Proteomes" id="UP001206236">
    <property type="component" value="Unassembled WGS sequence"/>
</dbReference>
<dbReference type="Pfam" id="PF00271">
    <property type="entry name" value="Helicase_C"/>
    <property type="match status" value="1"/>
</dbReference>
<feature type="binding site" evidence="10">
    <location>
        <begin position="1050"/>
        <end position="1057"/>
    </location>
    <ligand>
        <name>ATP</name>
        <dbReference type="ChEBI" id="CHEBI:30616"/>
    </ligand>
</feature>
<keyword evidence="7" id="KW-0413">Isomerase</keyword>
<dbReference type="GO" id="GO:0043138">
    <property type="term" value="F:3'-5' DNA helicase activity"/>
    <property type="evidence" value="ECO:0007669"/>
    <property type="project" value="UniProtKB-EC"/>
</dbReference>
<comment type="similarity">
    <text evidence="1">Belongs to the helicase family. RecQ subfamily.</text>
</comment>
<dbReference type="InterPro" id="IPR011545">
    <property type="entry name" value="DEAD/DEAH_box_helicase_dom"/>
</dbReference>
<evidence type="ECO:0000256" key="10">
    <source>
        <dbReference type="PROSITE-ProRule" id="PRU00560"/>
    </source>
</evidence>
<dbReference type="InterPro" id="IPR027417">
    <property type="entry name" value="P-loop_NTPase"/>
</dbReference>
<comment type="catalytic activity">
    <reaction evidence="8">
        <text>Couples ATP hydrolysis with the unwinding of duplex DNA by translocating in the 3'-5' direction.</text>
        <dbReference type="EC" id="5.6.2.4"/>
    </reaction>
</comment>
<dbReference type="NCBIfam" id="TIGR00614">
    <property type="entry name" value="recQ_fam"/>
    <property type="match status" value="1"/>
</dbReference>
<organism evidence="14 15">
    <name type="scientific">Ruminococcus bicirculans</name>
    <name type="common">ex Wegman et al. 2014</name>
    <dbReference type="NCBI Taxonomy" id="1160721"/>
    <lineage>
        <taxon>Bacteria</taxon>
        <taxon>Bacillati</taxon>
        <taxon>Bacillota</taxon>
        <taxon>Clostridia</taxon>
        <taxon>Eubacteriales</taxon>
        <taxon>Oscillospiraceae</taxon>
        <taxon>Ruminococcus</taxon>
    </lineage>
</organism>
<proteinExistence type="inferred from homology"/>
<dbReference type="PANTHER" id="PTHR13710">
    <property type="entry name" value="DNA HELICASE RECQ FAMILY MEMBER"/>
    <property type="match status" value="1"/>
</dbReference>
<evidence type="ECO:0000256" key="1">
    <source>
        <dbReference type="ARBA" id="ARBA00005446"/>
    </source>
</evidence>
<evidence type="ECO:0000256" key="8">
    <source>
        <dbReference type="ARBA" id="ARBA00034617"/>
    </source>
</evidence>
<gene>
    <name evidence="14" type="ORF">NE632_09900</name>
</gene>
<evidence type="ECO:0000259" key="11">
    <source>
        <dbReference type="PROSITE" id="PS51192"/>
    </source>
</evidence>
<dbReference type="Gene3D" id="1.10.486.10">
    <property type="entry name" value="PCRA, domain 4"/>
    <property type="match status" value="1"/>
</dbReference>
<name>A0AAW5KM70_9FIRM</name>
<evidence type="ECO:0000313" key="14">
    <source>
        <dbReference type="EMBL" id="MCQ5153615.1"/>
    </source>
</evidence>
<feature type="domain" description="UvrD-like helicase ATP-binding" evidence="13">
    <location>
        <begin position="1029"/>
        <end position="1522"/>
    </location>
</feature>
<accession>A0AAW5KM70</accession>
<dbReference type="InterPro" id="IPR012337">
    <property type="entry name" value="RNaseH-like_sf"/>
</dbReference>
<dbReference type="RefSeq" id="WP_256322248.1">
    <property type="nucleotide sequence ID" value="NZ_JANGCN010000022.1"/>
</dbReference>
<dbReference type="GO" id="GO:0016787">
    <property type="term" value="F:hydrolase activity"/>
    <property type="evidence" value="ECO:0007669"/>
    <property type="project" value="UniProtKB-UniRule"/>
</dbReference>
<dbReference type="InterPro" id="IPR014016">
    <property type="entry name" value="UvrD-like_ATP-bd"/>
</dbReference>
<dbReference type="SUPFAM" id="SSF53098">
    <property type="entry name" value="Ribonuclease H-like"/>
    <property type="match status" value="1"/>
</dbReference>
<dbReference type="EMBL" id="JANGCN010000022">
    <property type="protein sequence ID" value="MCQ5153615.1"/>
    <property type="molecule type" value="Genomic_DNA"/>
</dbReference>
<dbReference type="InterPro" id="IPR001650">
    <property type="entry name" value="Helicase_C-like"/>
</dbReference>
<dbReference type="GO" id="GO:0006281">
    <property type="term" value="P:DNA repair"/>
    <property type="evidence" value="ECO:0007669"/>
    <property type="project" value="TreeGrafter"/>
</dbReference>
<dbReference type="PROSITE" id="PS51198">
    <property type="entry name" value="UVRD_HELICASE_ATP_BIND"/>
    <property type="match status" value="1"/>
</dbReference>
<dbReference type="GO" id="GO:0006310">
    <property type="term" value="P:DNA recombination"/>
    <property type="evidence" value="ECO:0007669"/>
    <property type="project" value="InterPro"/>
</dbReference>
<dbReference type="GO" id="GO:0005524">
    <property type="term" value="F:ATP binding"/>
    <property type="evidence" value="ECO:0007669"/>
    <property type="project" value="UniProtKB-UniRule"/>
</dbReference>
<evidence type="ECO:0000256" key="4">
    <source>
        <dbReference type="ARBA" id="ARBA00022806"/>
    </source>
</evidence>
<dbReference type="CDD" id="cd17932">
    <property type="entry name" value="DEXQc_UvrD"/>
    <property type="match status" value="1"/>
</dbReference>
<dbReference type="GO" id="GO:0003677">
    <property type="term" value="F:DNA binding"/>
    <property type="evidence" value="ECO:0007669"/>
    <property type="project" value="UniProtKB-KW"/>
</dbReference>
<feature type="domain" description="Helicase C-terminal" evidence="12">
    <location>
        <begin position="473"/>
        <end position="620"/>
    </location>
</feature>
<dbReference type="SUPFAM" id="SSF52540">
    <property type="entry name" value="P-loop containing nucleoside triphosphate hydrolases"/>
    <property type="match status" value="2"/>
</dbReference>
<keyword evidence="4 10" id="KW-0347">Helicase</keyword>
<evidence type="ECO:0000313" key="15">
    <source>
        <dbReference type="Proteomes" id="UP001206236"/>
    </source>
</evidence>
<evidence type="ECO:0000256" key="2">
    <source>
        <dbReference type="ARBA" id="ARBA00022741"/>
    </source>
</evidence>
<dbReference type="PANTHER" id="PTHR13710:SF105">
    <property type="entry name" value="ATP-DEPENDENT DNA HELICASE Q1"/>
    <property type="match status" value="1"/>
</dbReference>
<dbReference type="GO" id="GO:0005694">
    <property type="term" value="C:chromosome"/>
    <property type="evidence" value="ECO:0007669"/>
    <property type="project" value="TreeGrafter"/>
</dbReference>
<keyword evidence="2 10" id="KW-0547">Nucleotide-binding</keyword>
<keyword evidence="3 10" id="KW-0378">Hydrolase</keyword>
<dbReference type="PROSITE" id="PS00690">
    <property type="entry name" value="DEAH_ATP_HELICASE"/>
    <property type="match status" value="1"/>
</dbReference>
<dbReference type="InterPro" id="IPR014017">
    <property type="entry name" value="DNA_helicase_UvrD-like_C"/>
</dbReference>
<dbReference type="GO" id="GO:0009378">
    <property type="term" value="F:four-way junction helicase activity"/>
    <property type="evidence" value="ECO:0007669"/>
    <property type="project" value="TreeGrafter"/>
</dbReference>
<evidence type="ECO:0000256" key="5">
    <source>
        <dbReference type="ARBA" id="ARBA00022840"/>
    </source>
</evidence>
<reference evidence="14" key="1">
    <citation type="submission" date="2022-06" db="EMBL/GenBank/DDBJ databases">
        <title>Isolation of gut microbiota from human fecal samples.</title>
        <authorList>
            <person name="Pamer E.G."/>
            <person name="Barat B."/>
            <person name="Waligurski E."/>
            <person name="Medina S."/>
            <person name="Paddock L."/>
            <person name="Mostad J."/>
        </authorList>
    </citation>
    <scope>NUCLEOTIDE SEQUENCE</scope>
    <source>
        <strain evidence="14">DFI.5.57</strain>
    </source>
</reference>
<dbReference type="PROSITE" id="PS51194">
    <property type="entry name" value="HELICASE_CTER"/>
    <property type="match status" value="1"/>
</dbReference>
<dbReference type="InterPro" id="IPR014001">
    <property type="entry name" value="Helicase_ATP-bd"/>
</dbReference>
<keyword evidence="6" id="KW-0238">DNA-binding</keyword>
<feature type="domain" description="Helicase ATP-binding" evidence="11">
    <location>
        <begin position="263"/>
        <end position="443"/>
    </location>
</feature>
<keyword evidence="5 10" id="KW-0067">ATP-binding</keyword>
<sequence>MKPIIFVDTEVSEADNKAYDFGAVSESGEKLHTGSFSEFHSFISNSKYLCGHNIIDHDSKYIAAPENAEYIDTLYLSPLMFPNRPYHKLLKDDKLCTDELNNPLNDSLKAMSLFYDEINAFQSLDNELKQIYYMLLKDCPYFSGFFSYLDYSADDDLETAILVYFSDKICENAPLSDFITYSPVELAYSLAMISATEKYSLIPRWVIMNYPKVDAVLKALRNTSCGKCSYCKSELDPKKYLSKYFGYPDFRTYNGEPLQENAVNAAAEHRSLLAIFPTGGGKSLTFQIPALMAGETERALTVVISPLQSLMKDQVDNLEKRGIADAVTINGLLSPIERAEAIDRVESGLASILYISPESLRSVTIERLFLSRHIARFVIDEAHCFSAWGQDFRVDYLYIGDFIRELQEKKGDGCKIPVSCFTATAKQKVISDIKEYFKNKLDIELELFATSASRTNLRYEVLYKETDAEKYDTLRSLIEQKNCPTIVYVSRTKRTRMLAEKLTSDGFKARAFNGKMESSEKQENQEAFINDEIQIIVATSAFGMGVDKANVKLVVHYDISDSLENYVQEAGRAGRDPSLQAECYVLFNDSDLDKHFMLLNQTKLSISEIQQVWKAVKDLTKTRPEVCCSPLEVARQAGWDDSVADIETRVKTAIQALENAGYLQRGKNVPKVYATSILVKNMIEASRQIESSLRFTDEQERVTAKRIISSLISSKSISRAGNDDAESRVDYLADRLGLQKSDIIHSIQMMREDKLLADTKDLTAYIFKTDTENKSLLVLRKFQTLEKFLLNYIDADKLCMNYKELNEAALANGIKSSSVNSIKTLFYYWTIRSYVQKEQDAATNKVLIVPKLNFKTLAEKREKSYRIAEFIIHYLFENSDFVSGEKEEVLVGFSILELMNAYDADVSEEDIEEALLFLSKINAIKLEGGFLVLYSGMRIKRLVLDNKIRYKLEDYKQLNEFYQQKIQQIHIVGEYANMMVRNYDEALRFVNDYFQMDYKKFLSQYFSGERAAQIVRNITPAKYSQLFDTLSERQLEIIRDNTSQHIVVSAGPGSGKTRVLVHKLAALLLLEDVKHEQLLMLTFSRAAAIEFKQRLKKLIGNAASFVEIKTFHSYCFDLLGKIGNIEDSENIVKDAGELIKSGDVDLGRITKTVLVIDEAQDMDKYEYQLVEALMERNDDMRVIAVGDDDQNIYQFRGSDSAFLKKLITEHNANQYSLVDNYRSCQSVVSFANRFVKEISDRMKDEDIVAVSQFSGETKLIKHSGKYIETAVVGDIEAENVAGTTCVLTNTNREALIVMGILKQRNIPAKLIQSIDGFDMYDIAEIRYFLKKLQVEGEEVTPVISDTQWENAIEKLKQQYCNSECLPLILDILTAFAETNARKYRTDFDMFLHESKIEDFYQSKQGVVTVSTMHKSKGREFDNVFMMLNDPDIDTDESKRKLYVGITRAKSLLHIHYTGDAFDEFTDAASTDEIDLHSYSKPTELIMQLSHRDVYLDFFKDKKMLILKLRSGTHLYAQNNRLYIRYKERLLPVLQFSSACYEKVKKLIADGYKLYDAKIRFICAWKGKEDETETAVILPDIYFKL</sequence>
<dbReference type="Pfam" id="PF13361">
    <property type="entry name" value="UvrD_C"/>
    <property type="match status" value="2"/>
</dbReference>
<dbReference type="Pfam" id="PF00270">
    <property type="entry name" value="DEAD"/>
    <property type="match status" value="1"/>
</dbReference>
<evidence type="ECO:0000256" key="7">
    <source>
        <dbReference type="ARBA" id="ARBA00023235"/>
    </source>
</evidence>
<evidence type="ECO:0000259" key="12">
    <source>
        <dbReference type="PROSITE" id="PS51194"/>
    </source>
</evidence>
<comment type="caution">
    <text evidence="14">The sequence shown here is derived from an EMBL/GenBank/DDBJ whole genome shotgun (WGS) entry which is preliminary data.</text>
</comment>
<evidence type="ECO:0000256" key="9">
    <source>
        <dbReference type="ARBA" id="ARBA00034808"/>
    </source>
</evidence>
<dbReference type="Pfam" id="PF00580">
    <property type="entry name" value="UvrD-helicase"/>
    <property type="match status" value="2"/>
</dbReference>
<dbReference type="InterPro" id="IPR002464">
    <property type="entry name" value="DNA/RNA_helicase_DEAH_CS"/>
</dbReference>
<dbReference type="PROSITE" id="PS51192">
    <property type="entry name" value="HELICASE_ATP_BIND_1"/>
    <property type="match status" value="1"/>
</dbReference>
<dbReference type="SMART" id="SM00490">
    <property type="entry name" value="HELICc"/>
    <property type="match status" value="1"/>
</dbReference>
<dbReference type="Gene3D" id="3.40.50.300">
    <property type="entry name" value="P-loop containing nucleotide triphosphate hydrolases"/>
    <property type="match status" value="5"/>
</dbReference>
<protein>
    <recommendedName>
        <fullName evidence="9">DNA 3'-5' helicase</fullName>
        <ecNumber evidence="9">5.6.2.4</ecNumber>
    </recommendedName>
</protein>